<dbReference type="PANTHER" id="PTHR13604">
    <property type="entry name" value="DC12-RELATED"/>
    <property type="match status" value="1"/>
</dbReference>
<evidence type="ECO:0008006" key="10">
    <source>
        <dbReference type="Google" id="ProtNLM"/>
    </source>
</evidence>
<protein>
    <recommendedName>
        <fullName evidence="10">Embryonic stem cell-specific 5-hydroxymethylcytosine-binding protein</fullName>
    </recommendedName>
</protein>
<dbReference type="SUPFAM" id="SSF143081">
    <property type="entry name" value="BB1717-like"/>
    <property type="match status" value="1"/>
</dbReference>
<dbReference type="Proteomes" id="UP001530400">
    <property type="component" value="Unassembled WGS sequence"/>
</dbReference>
<dbReference type="GO" id="GO:0006508">
    <property type="term" value="P:proteolysis"/>
    <property type="evidence" value="ECO:0007669"/>
    <property type="project" value="UniProtKB-KW"/>
</dbReference>
<evidence type="ECO:0000256" key="6">
    <source>
        <dbReference type="ARBA" id="ARBA00023125"/>
    </source>
</evidence>
<evidence type="ECO:0000256" key="5">
    <source>
        <dbReference type="ARBA" id="ARBA00023124"/>
    </source>
</evidence>
<reference evidence="8 9" key="1">
    <citation type="submission" date="2024-10" db="EMBL/GenBank/DDBJ databases">
        <title>Updated reference genomes for cyclostephanoid diatoms.</title>
        <authorList>
            <person name="Roberts W.R."/>
            <person name="Alverson A.J."/>
        </authorList>
    </citation>
    <scope>NUCLEOTIDE SEQUENCE [LARGE SCALE GENOMIC DNA]</scope>
    <source>
        <strain evidence="8 9">AJA010-31</strain>
    </source>
</reference>
<keyword evidence="9" id="KW-1185">Reference proteome</keyword>
<comment type="caution">
    <text evidence="8">The sequence shown here is derived from an EMBL/GenBank/DDBJ whole genome shotgun (WGS) entry which is preliminary data.</text>
</comment>
<evidence type="ECO:0000256" key="1">
    <source>
        <dbReference type="ARBA" id="ARBA00008136"/>
    </source>
</evidence>
<dbReference type="Gene3D" id="3.90.1680.10">
    <property type="entry name" value="SOS response associated peptidase-like"/>
    <property type="match status" value="1"/>
</dbReference>
<dbReference type="GO" id="GO:0016829">
    <property type="term" value="F:lyase activity"/>
    <property type="evidence" value="ECO:0007669"/>
    <property type="project" value="UniProtKB-KW"/>
</dbReference>
<keyword evidence="2" id="KW-0645">Protease</keyword>
<accession>A0ABD3QEZ0</accession>
<keyword evidence="3" id="KW-0227">DNA damage</keyword>
<keyword evidence="4" id="KW-0378">Hydrolase</keyword>
<comment type="similarity">
    <text evidence="1">Belongs to the SOS response-associated peptidase family.</text>
</comment>
<dbReference type="AlphaFoldDB" id="A0ABD3QEZ0"/>
<dbReference type="GO" id="GO:0003677">
    <property type="term" value="F:DNA binding"/>
    <property type="evidence" value="ECO:0007669"/>
    <property type="project" value="UniProtKB-KW"/>
</dbReference>
<dbReference type="InterPro" id="IPR036590">
    <property type="entry name" value="SRAP-like"/>
</dbReference>
<keyword evidence="5" id="KW-0190">Covalent protein-DNA linkage</keyword>
<dbReference type="Pfam" id="PF02586">
    <property type="entry name" value="SRAP"/>
    <property type="match status" value="1"/>
</dbReference>
<evidence type="ECO:0000256" key="3">
    <source>
        <dbReference type="ARBA" id="ARBA00022763"/>
    </source>
</evidence>
<dbReference type="EMBL" id="JALLPJ020000201">
    <property type="protein sequence ID" value="KAL3798912.1"/>
    <property type="molecule type" value="Genomic_DNA"/>
</dbReference>
<dbReference type="PANTHER" id="PTHR13604:SF0">
    <property type="entry name" value="ABASIC SITE PROCESSING PROTEIN HMCES"/>
    <property type="match status" value="1"/>
</dbReference>
<organism evidence="8 9">
    <name type="scientific">Cyclotella atomus</name>
    <dbReference type="NCBI Taxonomy" id="382360"/>
    <lineage>
        <taxon>Eukaryota</taxon>
        <taxon>Sar</taxon>
        <taxon>Stramenopiles</taxon>
        <taxon>Ochrophyta</taxon>
        <taxon>Bacillariophyta</taxon>
        <taxon>Coscinodiscophyceae</taxon>
        <taxon>Thalassiosirophycidae</taxon>
        <taxon>Stephanodiscales</taxon>
        <taxon>Stephanodiscaceae</taxon>
        <taxon>Cyclotella</taxon>
    </lineage>
</organism>
<name>A0ABD3QEZ0_9STRA</name>
<dbReference type="InterPro" id="IPR003738">
    <property type="entry name" value="SRAP"/>
</dbReference>
<sequence>MCGRASYSAASVSLAARSINAEVSNSIDSIPVNTLSSNMNASPGSSAHVFHRDRLTSRIKCTSMKWGLPSQSKLLFNARSETIYTKPTFQPLTAHDQSCIWAIDGYYEWKDKQPYFVCRKDGQPVLLAGLWKDSQRDNERSFTILTMDAFPSMAKLHPRQPVMILEYDTALKWLREPNNSAVLPTSTTGTANSDKCRLEEKLHYYPVTKRMSNGKYHGDDCTKEIRLTSIESFFGQASAVAKHNDAIDWCSKGVECKGSVDEHQKGVTDEMQQQQEQQTKEQSLSLKLQTNTTNDNQIWTCTACTYIHTGESTKFLACKMCGTKREISAAAAGYAECECGKGTTTLDPNGDDITSRAWGSLCSPKSAKKRKL</sequence>
<evidence type="ECO:0000313" key="8">
    <source>
        <dbReference type="EMBL" id="KAL3798912.1"/>
    </source>
</evidence>
<proteinExistence type="inferred from homology"/>
<dbReference type="GO" id="GO:0008233">
    <property type="term" value="F:peptidase activity"/>
    <property type="evidence" value="ECO:0007669"/>
    <property type="project" value="UniProtKB-KW"/>
</dbReference>
<keyword evidence="6" id="KW-0238">DNA-binding</keyword>
<evidence type="ECO:0000256" key="7">
    <source>
        <dbReference type="ARBA" id="ARBA00023239"/>
    </source>
</evidence>
<evidence type="ECO:0000256" key="4">
    <source>
        <dbReference type="ARBA" id="ARBA00022801"/>
    </source>
</evidence>
<gene>
    <name evidence="8" type="ORF">ACHAWO_013029</name>
</gene>
<evidence type="ECO:0000256" key="2">
    <source>
        <dbReference type="ARBA" id="ARBA00022670"/>
    </source>
</evidence>
<dbReference type="GO" id="GO:0006974">
    <property type="term" value="P:DNA damage response"/>
    <property type="evidence" value="ECO:0007669"/>
    <property type="project" value="UniProtKB-KW"/>
</dbReference>
<keyword evidence="7" id="KW-0456">Lyase</keyword>
<evidence type="ECO:0000313" key="9">
    <source>
        <dbReference type="Proteomes" id="UP001530400"/>
    </source>
</evidence>